<evidence type="ECO:0000256" key="2">
    <source>
        <dbReference type="ARBA" id="ARBA00023180"/>
    </source>
</evidence>
<accession>W4MCJ3</accession>
<comment type="caution">
    <text evidence="3">The sequence shown here is derived from an EMBL/GenBank/DDBJ whole genome shotgun (WGS) entry which is preliminary data.</text>
</comment>
<keyword evidence="2" id="KW-0325">Glycoprotein</keyword>
<name>W4MCJ3_9BACT</name>
<evidence type="ECO:0000313" key="4">
    <source>
        <dbReference type="Proteomes" id="UP000019140"/>
    </source>
</evidence>
<dbReference type="SUPFAM" id="SSF51126">
    <property type="entry name" value="Pectin lyase-like"/>
    <property type="match status" value="1"/>
</dbReference>
<dbReference type="HOGENOM" id="CLU_016764_2_0_7"/>
<dbReference type="EMBL" id="AZHX01000479">
    <property type="protein sequence ID" value="ETX07332.1"/>
    <property type="molecule type" value="Genomic_DNA"/>
</dbReference>
<dbReference type="PANTHER" id="PTHR42970:SF1">
    <property type="entry name" value="PECTATE LYASE C-RELATED"/>
    <property type="match status" value="1"/>
</dbReference>
<protein>
    <recommendedName>
        <fullName evidence="5">Pectate lyase</fullName>
    </recommendedName>
</protein>
<sequence>MAVSIIILLCLSCLTGLDAWYGGPVTAHADVPAFPGAEGFGAFAVGSRGGVVLFVDHLNDAGPGSLRAVIEATGPRTVIFRVGGTIDLSSSLVVRSPYLTIAGQTAPGGGIALKRGTLRISTHDVIIRGLRVRPGDEQPGGTPPTQRDAIGLSAAHPGQEVYNVIIDHCSLSWGVDETLATWTDQVRDITVQWTIISESLYRSIHVDEGATEPAPHSMGAMFGRHANRISFHHNLLAHNHDRNPLVSGVVEMEVINNLVYNWKSGPARVSRDKNIVHWINNYFRLGPGYRGDISRRDTFRFSDTPHAESAYYLIGNVRHSVYADKPPLAEAEWNVVNGDTSPISGLPATAEHPRGWPGALLFTPSSVRVDTAVVARDRVLVHAGALHPQRDAVDQRIIQDVINGGGSIIDRPEARISPGDRRFDRDGYPILSRGAAPVDTDADGLPDAWEAARPYLNPYEAGDAQQDHNQDGYTHLEVYLNHFYPHLQNP</sequence>
<dbReference type="PATRIC" id="fig|1429439.4.peg.2031"/>
<dbReference type="Proteomes" id="UP000019140">
    <property type="component" value="Unassembled WGS sequence"/>
</dbReference>
<dbReference type="PANTHER" id="PTHR42970">
    <property type="entry name" value="PECTATE LYASE C-RELATED"/>
    <property type="match status" value="1"/>
</dbReference>
<dbReference type="AlphaFoldDB" id="W4MCJ3"/>
<dbReference type="InterPro" id="IPR011050">
    <property type="entry name" value="Pectin_lyase_fold/virulence"/>
</dbReference>
<keyword evidence="4" id="KW-1185">Reference proteome</keyword>
<evidence type="ECO:0000256" key="1">
    <source>
        <dbReference type="ARBA" id="ARBA00022723"/>
    </source>
</evidence>
<proteinExistence type="predicted"/>
<keyword evidence="1" id="KW-0479">Metal-binding</keyword>
<gene>
    <name evidence="3" type="ORF">ETSY2_11850</name>
</gene>
<organism evidence="3 4">
    <name type="scientific">Candidatus Entotheonella gemina</name>
    <dbReference type="NCBI Taxonomy" id="1429439"/>
    <lineage>
        <taxon>Bacteria</taxon>
        <taxon>Pseudomonadati</taxon>
        <taxon>Nitrospinota/Tectimicrobiota group</taxon>
        <taxon>Candidatus Tectimicrobiota</taxon>
        <taxon>Candidatus Entotheonellia</taxon>
        <taxon>Candidatus Entotheonellales</taxon>
        <taxon>Candidatus Entotheonellaceae</taxon>
        <taxon>Candidatus Entotheonella</taxon>
    </lineage>
</organism>
<evidence type="ECO:0000313" key="3">
    <source>
        <dbReference type="EMBL" id="ETX07332.1"/>
    </source>
</evidence>
<dbReference type="GO" id="GO:0046872">
    <property type="term" value="F:metal ion binding"/>
    <property type="evidence" value="ECO:0007669"/>
    <property type="project" value="UniProtKB-KW"/>
</dbReference>
<evidence type="ECO:0008006" key="5">
    <source>
        <dbReference type="Google" id="ProtNLM"/>
    </source>
</evidence>
<dbReference type="Gene3D" id="2.160.20.10">
    <property type="entry name" value="Single-stranded right-handed beta-helix, Pectin lyase-like"/>
    <property type="match status" value="1"/>
</dbReference>
<dbReference type="InterPro" id="IPR052063">
    <property type="entry name" value="Polysaccharide_Lyase_1"/>
</dbReference>
<reference evidence="3 4" key="1">
    <citation type="journal article" date="2014" name="Nature">
        <title>An environmental bacterial taxon with a large and distinct metabolic repertoire.</title>
        <authorList>
            <person name="Wilson M.C."/>
            <person name="Mori T."/>
            <person name="Ruckert C."/>
            <person name="Uria A.R."/>
            <person name="Helf M.J."/>
            <person name="Takada K."/>
            <person name="Gernert C."/>
            <person name="Steffens U.A."/>
            <person name="Heycke N."/>
            <person name="Schmitt S."/>
            <person name="Rinke C."/>
            <person name="Helfrich E.J."/>
            <person name="Brachmann A.O."/>
            <person name="Gurgui C."/>
            <person name="Wakimoto T."/>
            <person name="Kracht M."/>
            <person name="Crusemann M."/>
            <person name="Hentschel U."/>
            <person name="Abe I."/>
            <person name="Matsunaga S."/>
            <person name="Kalinowski J."/>
            <person name="Takeyama H."/>
            <person name="Piel J."/>
        </authorList>
    </citation>
    <scope>NUCLEOTIDE SEQUENCE [LARGE SCALE GENOMIC DNA]</scope>
    <source>
        <strain evidence="4">TSY2</strain>
    </source>
</reference>
<dbReference type="InterPro" id="IPR012334">
    <property type="entry name" value="Pectin_lyas_fold"/>
</dbReference>